<reference evidence="1 2" key="1">
    <citation type="journal article" date="2018" name="Mol. Ecol.">
        <title>The obligate alkalophilic soda-lake fungus Sodiomyces alkalinus has shifted to a protein diet.</title>
        <authorList>
            <person name="Grum-Grzhimaylo A.A."/>
            <person name="Falkoski D.L."/>
            <person name="van den Heuvel J."/>
            <person name="Valero-Jimenez C.A."/>
            <person name="Min B."/>
            <person name="Choi I.G."/>
            <person name="Lipzen A."/>
            <person name="Daum C.G."/>
            <person name="Aanen D.K."/>
            <person name="Tsang A."/>
            <person name="Henrissat B."/>
            <person name="Bilanenko E.N."/>
            <person name="de Vries R.P."/>
            <person name="van Kan J.A.L."/>
            <person name="Grigoriev I.V."/>
            <person name="Debets A.J.M."/>
        </authorList>
    </citation>
    <scope>NUCLEOTIDE SEQUENCE [LARGE SCALE GENOMIC DNA]</scope>
    <source>
        <strain evidence="1 2">F11</strain>
    </source>
</reference>
<dbReference type="EMBL" id="ML119054">
    <property type="protein sequence ID" value="ROT38907.1"/>
    <property type="molecule type" value="Genomic_DNA"/>
</dbReference>
<dbReference type="GeneID" id="39575310"/>
<name>A0A3N2PWM3_SODAK</name>
<proteinExistence type="predicted"/>
<dbReference type="AlphaFoldDB" id="A0A3N2PWM3"/>
<gene>
    <name evidence="1" type="ORF">SODALDRAFT_148372</name>
</gene>
<organism evidence="1 2">
    <name type="scientific">Sodiomyces alkalinus (strain CBS 110278 / VKM F-3762 / F11)</name>
    <name type="common">Alkaliphilic filamentous fungus</name>
    <dbReference type="NCBI Taxonomy" id="1314773"/>
    <lineage>
        <taxon>Eukaryota</taxon>
        <taxon>Fungi</taxon>
        <taxon>Dikarya</taxon>
        <taxon>Ascomycota</taxon>
        <taxon>Pezizomycotina</taxon>
        <taxon>Sordariomycetes</taxon>
        <taxon>Hypocreomycetidae</taxon>
        <taxon>Glomerellales</taxon>
        <taxon>Plectosphaerellaceae</taxon>
        <taxon>Sodiomyces</taxon>
    </lineage>
</organism>
<accession>A0A3N2PWM3</accession>
<evidence type="ECO:0000313" key="1">
    <source>
        <dbReference type="EMBL" id="ROT38907.1"/>
    </source>
</evidence>
<protein>
    <submittedName>
        <fullName evidence="1">Uncharacterized protein</fullName>
    </submittedName>
</protein>
<dbReference type="Proteomes" id="UP000272025">
    <property type="component" value="Unassembled WGS sequence"/>
</dbReference>
<sequence length="84" mass="9186">MAPRNRCSVLGALAHDLVFKRYQALGARHLGSLPYELGTVRGETWLQGSLYGETQGLECSLPGSFCIPTINALNCLRQSSTFNE</sequence>
<dbReference type="RefSeq" id="XP_028466713.1">
    <property type="nucleotide sequence ID" value="XM_028606832.1"/>
</dbReference>
<keyword evidence="2" id="KW-1185">Reference proteome</keyword>
<evidence type="ECO:0000313" key="2">
    <source>
        <dbReference type="Proteomes" id="UP000272025"/>
    </source>
</evidence>